<dbReference type="PROSITE" id="PS50977">
    <property type="entry name" value="HTH_TETR_2"/>
    <property type="match status" value="1"/>
</dbReference>
<evidence type="ECO:0000313" key="7">
    <source>
        <dbReference type="Proteomes" id="UP000295578"/>
    </source>
</evidence>
<evidence type="ECO:0000256" key="3">
    <source>
        <dbReference type="ARBA" id="ARBA00023163"/>
    </source>
</evidence>
<comment type="caution">
    <text evidence="6">The sequence shown here is derived from an EMBL/GenBank/DDBJ whole genome shotgun (WGS) entry which is preliminary data.</text>
</comment>
<dbReference type="GO" id="GO:0000976">
    <property type="term" value="F:transcription cis-regulatory region binding"/>
    <property type="evidence" value="ECO:0007669"/>
    <property type="project" value="TreeGrafter"/>
</dbReference>
<evidence type="ECO:0000313" key="6">
    <source>
        <dbReference type="EMBL" id="TDD79251.1"/>
    </source>
</evidence>
<accession>A0A4R5B0Y6</accession>
<dbReference type="Proteomes" id="UP000295578">
    <property type="component" value="Unassembled WGS sequence"/>
</dbReference>
<name>A0A4R5B0Y6_9ACTN</name>
<dbReference type="InterPro" id="IPR049397">
    <property type="entry name" value="EthR_C"/>
</dbReference>
<protein>
    <submittedName>
        <fullName evidence="6">TetR/AcrR family transcriptional regulator</fullName>
    </submittedName>
</protein>
<dbReference type="SUPFAM" id="SSF46689">
    <property type="entry name" value="Homeodomain-like"/>
    <property type="match status" value="1"/>
</dbReference>
<dbReference type="OrthoDB" id="5112469at2"/>
<evidence type="ECO:0000256" key="2">
    <source>
        <dbReference type="ARBA" id="ARBA00023125"/>
    </source>
</evidence>
<evidence type="ECO:0000256" key="4">
    <source>
        <dbReference type="PROSITE-ProRule" id="PRU00335"/>
    </source>
</evidence>
<keyword evidence="2 4" id="KW-0238">DNA-binding</keyword>
<sequence length="218" mass="24608">MVGRRPPRRPRGRRPPRRHVVAHAGGRMTPRSRGALLRSGRKVFEERGYHRARIADIAAGAGLSVGAFYKNFESKADLFRHLLITVEDEVYGELAVHREPAASPRERIHQTNTLYMKAFQRNAEFWAAIEEAGLTDKESRSVLDERRRYYLTRTMRAITRWQDQGLVDPAIDGRAAAAFLGAMAERCAYLVFVFGEPVDPDAMTDTLTNLWSNALGVA</sequence>
<gene>
    <name evidence="6" type="ORF">E1293_23860</name>
</gene>
<reference evidence="6 7" key="1">
    <citation type="submission" date="2019-03" db="EMBL/GenBank/DDBJ databases">
        <title>Draft genome sequences of novel Actinobacteria.</title>
        <authorList>
            <person name="Sahin N."/>
            <person name="Ay H."/>
            <person name="Saygin H."/>
        </authorList>
    </citation>
    <scope>NUCLEOTIDE SEQUENCE [LARGE SCALE GENOMIC DNA]</scope>
    <source>
        <strain evidence="6 7">DSM 45941</strain>
    </source>
</reference>
<keyword evidence="3" id="KW-0804">Transcription</keyword>
<dbReference type="SUPFAM" id="SSF48498">
    <property type="entry name" value="Tetracyclin repressor-like, C-terminal domain"/>
    <property type="match status" value="1"/>
</dbReference>
<dbReference type="PRINTS" id="PR00455">
    <property type="entry name" value="HTHTETR"/>
</dbReference>
<dbReference type="PANTHER" id="PTHR30055:SF234">
    <property type="entry name" value="HTH-TYPE TRANSCRIPTIONAL REGULATOR BETI"/>
    <property type="match status" value="1"/>
</dbReference>
<dbReference type="GO" id="GO:0003700">
    <property type="term" value="F:DNA-binding transcription factor activity"/>
    <property type="evidence" value="ECO:0007669"/>
    <property type="project" value="TreeGrafter"/>
</dbReference>
<dbReference type="EMBL" id="SMKY01000116">
    <property type="protein sequence ID" value="TDD79251.1"/>
    <property type="molecule type" value="Genomic_DNA"/>
</dbReference>
<proteinExistence type="predicted"/>
<feature type="domain" description="HTH tetR-type" evidence="5">
    <location>
        <begin position="30"/>
        <end position="90"/>
    </location>
</feature>
<dbReference type="AlphaFoldDB" id="A0A4R5B0Y6"/>
<organism evidence="6 7">
    <name type="scientific">Actinomadura darangshiensis</name>
    <dbReference type="NCBI Taxonomy" id="705336"/>
    <lineage>
        <taxon>Bacteria</taxon>
        <taxon>Bacillati</taxon>
        <taxon>Actinomycetota</taxon>
        <taxon>Actinomycetes</taxon>
        <taxon>Streptosporangiales</taxon>
        <taxon>Thermomonosporaceae</taxon>
        <taxon>Actinomadura</taxon>
    </lineage>
</organism>
<dbReference type="PANTHER" id="PTHR30055">
    <property type="entry name" value="HTH-TYPE TRANSCRIPTIONAL REGULATOR RUTR"/>
    <property type="match status" value="1"/>
</dbReference>
<dbReference type="Gene3D" id="1.10.357.10">
    <property type="entry name" value="Tetracycline Repressor, domain 2"/>
    <property type="match status" value="1"/>
</dbReference>
<keyword evidence="1" id="KW-0805">Transcription regulation</keyword>
<dbReference type="Pfam" id="PF00440">
    <property type="entry name" value="TetR_N"/>
    <property type="match status" value="1"/>
</dbReference>
<evidence type="ECO:0000259" key="5">
    <source>
        <dbReference type="PROSITE" id="PS50977"/>
    </source>
</evidence>
<keyword evidence="7" id="KW-1185">Reference proteome</keyword>
<dbReference type="InterPro" id="IPR001647">
    <property type="entry name" value="HTH_TetR"/>
</dbReference>
<dbReference type="InterPro" id="IPR036271">
    <property type="entry name" value="Tet_transcr_reg_TetR-rel_C_sf"/>
</dbReference>
<dbReference type="Pfam" id="PF21313">
    <property type="entry name" value="EthR_C"/>
    <property type="match status" value="1"/>
</dbReference>
<evidence type="ECO:0000256" key="1">
    <source>
        <dbReference type="ARBA" id="ARBA00023015"/>
    </source>
</evidence>
<dbReference type="InterPro" id="IPR050109">
    <property type="entry name" value="HTH-type_TetR-like_transc_reg"/>
</dbReference>
<dbReference type="Gene3D" id="1.10.10.60">
    <property type="entry name" value="Homeodomain-like"/>
    <property type="match status" value="1"/>
</dbReference>
<dbReference type="InterPro" id="IPR009057">
    <property type="entry name" value="Homeodomain-like_sf"/>
</dbReference>
<feature type="DNA-binding region" description="H-T-H motif" evidence="4">
    <location>
        <begin position="53"/>
        <end position="72"/>
    </location>
</feature>